<reference evidence="1 2" key="1">
    <citation type="submission" date="2019-03" db="EMBL/GenBank/DDBJ databases">
        <title>First draft genome of Liparis tanakae, snailfish: a comprehensive survey of snailfish specific genes.</title>
        <authorList>
            <person name="Kim W."/>
            <person name="Song I."/>
            <person name="Jeong J.-H."/>
            <person name="Kim D."/>
            <person name="Kim S."/>
            <person name="Ryu S."/>
            <person name="Song J.Y."/>
            <person name="Lee S.K."/>
        </authorList>
    </citation>
    <scope>NUCLEOTIDE SEQUENCE [LARGE SCALE GENOMIC DNA]</scope>
    <source>
        <tissue evidence="1">Muscle</tissue>
    </source>
</reference>
<protein>
    <submittedName>
        <fullName evidence="1">Uncharacterized protein</fullName>
    </submittedName>
</protein>
<organism evidence="1 2">
    <name type="scientific">Liparis tanakae</name>
    <name type="common">Tanaka's snailfish</name>
    <dbReference type="NCBI Taxonomy" id="230148"/>
    <lineage>
        <taxon>Eukaryota</taxon>
        <taxon>Metazoa</taxon>
        <taxon>Chordata</taxon>
        <taxon>Craniata</taxon>
        <taxon>Vertebrata</taxon>
        <taxon>Euteleostomi</taxon>
        <taxon>Actinopterygii</taxon>
        <taxon>Neopterygii</taxon>
        <taxon>Teleostei</taxon>
        <taxon>Neoteleostei</taxon>
        <taxon>Acanthomorphata</taxon>
        <taxon>Eupercaria</taxon>
        <taxon>Perciformes</taxon>
        <taxon>Cottioidei</taxon>
        <taxon>Cottales</taxon>
        <taxon>Liparidae</taxon>
        <taxon>Liparis</taxon>
    </lineage>
</organism>
<comment type="caution">
    <text evidence="1">The sequence shown here is derived from an EMBL/GenBank/DDBJ whole genome shotgun (WGS) entry which is preliminary data.</text>
</comment>
<proteinExistence type="predicted"/>
<evidence type="ECO:0000313" key="2">
    <source>
        <dbReference type="Proteomes" id="UP000314294"/>
    </source>
</evidence>
<sequence length="106" mass="11716">MKVIMKVGQDKTKSLEDKESMGHAPFCRLAGCYFNRRRRPRPRPPLGSIVCHALPLAAASCSRLADGAALGDPRPVCNVSTSRGGENLPRRRLISLNHRFFVCVDI</sequence>
<dbReference type="AlphaFoldDB" id="A0A4Z2ERD4"/>
<dbReference type="Proteomes" id="UP000314294">
    <property type="component" value="Unassembled WGS sequence"/>
</dbReference>
<name>A0A4Z2ERD4_9TELE</name>
<keyword evidence="2" id="KW-1185">Reference proteome</keyword>
<dbReference type="EMBL" id="SRLO01003758">
    <property type="protein sequence ID" value="TNN31151.1"/>
    <property type="molecule type" value="Genomic_DNA"/>
</dbReference>
<accession>A0A4Z2ERD4</accession>
<evidence type="ECO:0000313" key="1">
    <source>
        <dbReference type="EMBL" id="TNN31151.1"/>
    </source>
</evidence>
<gene>
    <name evidence="1" type="ORF">EYF80_058697</name>
</gene>